<dbReference type="Proteomes" id="UP000077755">
    <property type="component" value="Chromosome 1"/>
</dbReference>
<proteinExistence type="predicted"/>
<dbReference type="PANTHER" id="PTHR34835:SF90">
    <property type="entry name" value="AMINOTRANSFERASE-LIKE PLANT MOBILE DOMAIN-CONTAINING PROTEIN"/>
    <property type="match status" value="1"/>
</dbReference>
<dbReference type="AlphaFoldDB" id="A0AAF1AF72"/>
<reference evidence="1" key="1">
    <citation type="journal article" date="2016" name="Nat. Genet.">
        <title>A high-quality carrot genome assembly provides new insights into carotenoid accumulation and asterid genome evolution.</title>
        <authorList>
            <person name="Iorizzo M."/>
            <person name="Ellison S."/>
            <person name="Senalik D."/>
            <person name="Zeng P."/>
            <person name="Satapoomin P."/>
            <person name="Huang J."/>
            <person name="Bowman M."/>
            <person name="Iovene M."/>
            <person name="Sanseverino W."/>
            <person name="Cavagnaro P."/>
            <person name="Yildiz M."/>
            <person name="Macko-Podgorni A."/>
            <person name="Moranska E."/>
            <person name="Grzebelus E."/>
            <person name="Grzebelus D."/>
            <person name="Ashrafi H."/>
            <person name="Zheng Z."/>
            <person name="Cheng S."/>
            <person name="Spooner D."/>
            <person name="Van Deynze A."/>
            <person name="Simon P."/>
        </authorList>
    </citation>
    <scope>NUCLEOTIDE SEQUENCE</scope>
    <source>
        <tissue evidence="1">Leaf</tissue>
    </source>
</reference>
<reference evidence="1" key="2">
    <citation type="submission" date="2022-03" db="EMBL/GenBank/DDBJ databases">
        <title>Draft title - Genomic analysis of global carrot germplasm unveils the trajectory of domestication and the origin of high carotenoid orange carrot.</title>
        <authorList>
            <person name="Iorizzo M."/>
            <person name="Ellison S."/>
            <person name="Senalik D."/>
            <person name="Macko-Podgorni A."/>
            <person name="Grzebelus D."/>
            <person name="Bostan H."/>
            <person name="Rolling W."/>
            <person name="Curaba J."/>
            <person name="Simon P."/>
        </authorList>
    </citation>
    <scope>NUCLEOTIDE SEQUENCE</scope>
    <source>
        <tissue evidence="1">Leaf</tissue>
    </source>
</reference>
<accession>A0AAF1AF72</accession>
<protein>
    <submittedName>
        <fullName evidence="1">Uncharacterized protein</fullName>
    </submittedName>
</protein>
<name>A0AAF1AF72_DAUCS</name>
<keyword evidence="2" id="KW-1185">Reference proteome</keyword>
<sequence length="238" mass="27635">MSDVIGGLSEEQKRWVRDTGFGELLKFRMLHYTHQLGYNVVKAFNSEKCTLELDAGIIQIDDKTVEKVLGLPRGAKEIVFDETNESISEWGAQFQGCKGCLITPRMLRDKIIGSKMVDKQFKMNFLVMLYNFFIEGNQSRYLIRDVLKSGLDINDCGKYNWCQLLVDKLKKTHMFWAGDKKRNFTGALPFLILHVTLKTNNIKLCSKLPFIREKFLKGVQIQTWRRESQLEQITIITR</sequence>
<organism evidence="1 2">
    <name type="scientific">Daucus carota subsp. sativus</name>
    <name type="common">Carrot</name>
    <dbReference type="NCBI Taxonomy" id="79200"/>
    <lineage>
        <taxon>Eukaryota</taxon>
        <taxon>Viridiplantae</taxon>
        <taxon>Streptophyta</taxon>
        <taxon>Embryophyta</taxon>
        <taxon>Tracheophyta</taxon>
        <taxon>Spermatophyta</taxon>
        <taxon>Magnoliopsida</taxon>
        <taxon>eudicotyledons</taxon>
        <taxon>Gunneridae</taxon>
        <taxon>Pentapetalae</taxon>
        <taxon>asterids</taxon>
        <taxon>campanulids</taxon>
        <taxon>Apiales</taxon>
        <taxon>Apiaceae</taxon>
        <taxon>Apioideae</taxon>
        <taxon>Scandiceae</taxon>
        <taxon>Daucinae</taxon>
        <taxon>Daucus</taxon>
        <taxon>Daucus sect. Daucus</taxon>
    </lineage>
</organism>
<dbReference type="EMBL" id="CP093343">
    <property type="protein sequence ID" value="WOG81118.1"/>
    <property type="molecule type" value="Genomic_DNA"/>
</dbReference>
<evidence type="ECO:0000313" key="1">
    <source>
        <dbReference type="EMBL" id="WOG81118.1"/>
    </source>
</evidence>
<gene>
    <name evidence="1" type="ORF">DCAR_0100263</name>
</gene>
<dbReference type="PANTHER" id="PTHR34835">
    <property type="entry name" value="OS07G0283600 PROTEIN-RELATED"/>
    <property type="match status" value="1"/>
</dbReference>
<evidence type="ECO:0000313" key="2">
    <source>
        <dbReference type="Proteomes" id="UP000077755"/>
    </source>
</evidence>